<protein>
    <recommendedName>
        <fullName evidence="4">3-hexulose-6-phosphate synthase</fullName>
        <ecNumber evidence="4">4.1.2.43</ecNumber>
    </recommendedName>
</protein>
<dbReference type="GO" id="GO:0019854">
    <property type="term" value="P:L-ascorbic acid catabolic process"/>
    <property type="evidence" value="ECO:0007669"/>
    <property type="project" value="TreeGrafter"/>
</dbReference>
<evidence type="ECO:0000256" key="5">
    <source>
        <dbReference type="ARBA" id="ARBA00022563"/>
    </source>
</evidence>
<dbReference type="Gene3D" id="3.20.20.70">
    <property type="entry name" value="Aldolase class I"/>
    <property type="match status" value="1"/>
</dbReference>
<dbReference type="GO" id="GO:0043801">
    <property type="term" value="F:hexulose-6-phosphate synthase activity"/>
    <property type="evidence" value="ECO:0007669"/>
    <property type="project" value="UniProtKB-EC"/>
</dbReference>
<evidence type="ECO:0000256" key="4">
    <source>
        <dbReference type="ARBA" id="ARBA00012890"/>
    </source>
</evidence>
<dbReference type="InterPro" id="IPR041710">
    <property type="entry name" value="HPS/KGPDC"/>
</dbReference>
<dbReference type="CDD" id="cd04726">
    <property type="entry name" value="KGPDC_HPS"/>
    <property type="match status" value="1"/>
</dbReference>
<dbReference type="Proteomes" id="UP000523087">
    <property type="component" value="Unassembled WGS sequence"/>
</dbReference>
<dbReference type="PANTHER" id="PTHR35039:SF3">
    <property type="entry name" value="3-KETO-L-GULONATE-6-PHOSPHATE DECARBOXYLASE SGBH-RELATED"/>
    <property type="match status" value="1"/>
</dbReference>
<dbReference type="GO" id="GO:0004590">
    <property type="term" value="F:orotidine-5'-phosphate decarboxylase activity"/>
    <property type="evidence" value="ECO:0007669"/>
    <property type="project" value="InterPro"/>
</dbReference>
<comment type="similarity">
    <text evidence="3">Belongs to the HPS/KGPDC family. HPS subfamily.</text>
</comment>
<comment type="pathway">
    <text evidence="2">One-carbon metabolism; formaldehyde assimilation via RuMP pathway; D-fructose 6-phosphate from D-ribulose 5-phosphate and formaldehyde: step 1/2.</text>
</comment>
<evidence type="ECO:0000256" key="6">
    <source>
        <dbReference type="ARBA" id="ARBA00023239"/>
    </source>
</evidence>
<dbReference type="RefSeq" id="WP_181556149.1">
    <property type="nucleotide sequence ID" value="NZ_JACDUT010000006.1"/>
</dbReference>
<dbReference type="PANTHER" id="PTHR35039">
    <property type="entry name" value="3-KETO-L-GULONATE-6-PHOSPHATE DECARBOXYLASE SGBH-RELATED"/>
    <property type="match status" value="1"/>
</dbReference>
<dbReference type="GO" id="GO:0006207">
    <property type="term" value="P:'de novo' pyrimidine nucleobase biosynthetic process"/>
    <property type="evidence" value="ECO:0007669"/>
    <property type="project" value="InterPro"/>
</dbReference>
<keyword evidence="7" id="KW-0119">Carbohydrate metabolism</keyword>
<dbReference type="GO" id="GO:0033982">
    <property type="term" value="F:3-dehydro-L-gulonate-6-phosphate decarboxylase activity"/>
    <property type="evidence" value="ECO:0007669"/>
    <property type="project" value="TreeGrafter"/>
</dbReference>
<dbReference type="NCBIfam" id="TIGR03128">
    <property type="entry name" value="RuMP_HxlA"/>
    <property type="match status" value="1"/>
</dbReference>
<proteinExistence type="inferred from homology"/>
<evidence type="ECO:0000313" key="9">
    <source>
        <dbReference type="EMBL" id="MBA2875311.1"/>
    </source>
</evidence>
<dbReference type="InterPro" id="IPR011060">
    <property type="entry name" value="RibuloseP-bd_barrel"/>
</dbReference>
<keyword evidence="5" id="KW-0554">One-carbon metabolism</keyword>
<dbReference type="EMBL" id="JACDUT010000006">
    <property type="protein sequence ID" value="MBA2875311.1"/>
    <property type="molecule type" value="Genomic_DNA"/>
</dbReference>
<keyword evidence="6 9" id="KW-0456">Lyase</keyword>
<evidence type="ECO:0000256" key="3">
    <source>
        <dbReference type="ARBA" id="ARBA00006350"/>
    </source>
</evidence>
<accession>A0A7V9Z790</accession>
<evidence type="ECO:0000259" key="8">
    <source>
        <dbReference type="SMART" id="SM00934"/>
    </source>
</evidence>
<reference evidence="9 10" key="1">
    <citation type="submission" date="2020-07" db="EMBL/GenBank/DDBJ databases">
        <title>Genomic Encyclopedia of Type Strains, Phase IV (KMG-IV): sequencing the most valuable type-strain genomes for metagenomic binning, comparative biology and taxonomic classification.</title>
        <authorList>
            <person name="Goeker M."/>
        </authorList>
    </citation>
    <scope>NUCLEOTIDE SEQUENCE [LARGE SCALE GENOMIC DNA]</scope>
    <source>
        <strain evidence="9 10">DSM 15730</strain>
    </source>
</reference>
<evidence type="ECO:0000256" key="7">
    <source>
        <dbReference type="ARBA" id="ARBA00023277"/>
    </source>
</evidence>
<dbReference type="FunFam" id="3.20.20.70:FF:000022">
    <property type="entry name" value="3-keto-L-gulonate-6-phosphate decarboxylase UlaD"/>
    <property type="match status" value="1"/>
</dbReference>
<dbReference type="InterPro" id="IPR017553">
    <property type="entry name" value="3-hexulose-6-phosphate_synth"/>
</dbReference>
<feature type="domain" description="Orotidine 5'-phosphate decarboxylase" evidence="8">
    <location>
        <begin position="2"/>
        <end position="201"/>
    </location>
</feature>
<dbReference type="EC" id="4.1.2.43" evidence="4"/>
<evidence type="ECO:0000256" key="1">
    <source>
        <dbReference type="ARBA" id="ARBA00000718"/>
    </source>
</evidence>
<keyword evidence="10" id="KW-1185">Reference proteome</keyword>
<evidence type="ECO:0000313" key="10">
    <source>
        <dbReference type="Proteomes" id="UP000523087"/>
    </source>
</evidence>
<dbReference type="SUPFAM" id="SSF51366">
    <property type="entry name" value="Ribulose-phoshate binding barrel"/>
    <property type="match status" value="1"/>
</dbReference>
<dbReference type="InterPro" id="IPR013785">
    <property type="entry name" value="Aldolase_TIM"/>
</dbReference>
<dbReference type="InterPro" id="IPR001754">
    <property type="entry name" value="OMPdeCOase_dom"/>
</dbReference>
<organism evidence="9 10">
    <name type="scientific">Thermaerobacillus caldiproteolyticus</name>
    <dbReference type="NCBI Taxonomy" id="247480"/>
    <lineage>
        <taxon>Bacteria</taxon>
        <taxon>Bacillati</taxon>
        <taxon>Bacillota</taxon>
        <taxon>Bacilli</taxon>
        <taxon>Bacillales</taxon>
        <taxon>Anoxybacillaceae</taxon>
        <taxon>Thermaerobacillus</taxon>
    </lineage>
</organism>
<dbReference type="GO" id="GO:0006730">
    <property type="term" value="P:one-carbon metabolic process"/>
    <property type="evidence" value="ECO:0007669"/>
    <property type="project" value="UniProtKB-KW"/>
</dbReference>
<dbReference type="Pfam" id="PF00215">
    <property type="entry name" value="OMPdecase"/>
    <property type="match status" value="1"/>
</dbReference>
<sequence length="210" mass="23589">MYIQLALDRMTVDKAIKITKEVNCYIDWIEVGTSLIKEFGIKSIYTIKNVFPDKPLVADIKTIDNAKYECELCFEAGADIITVMGVAPLVTIETCLNEAAKRKRNIMIDLLNVNETTLRKLIEYKDAIFCAHLSKDEQELSVSKAEHSFDRFNILEDRTLAIAGGISIDSIEKIKPFNPLIIIVGSAITQAADKVKAARELKQSILFMED</sequence>
<dbReference type="SMART" id="SM00934">
    <property type="entry name" value="OMPdecase"/>
    <property type="match status" value="1"/>
</dbReference>
<comment type="catalytic activity">
    <reaction evidence="1">
        <text>D-ribulose 5-phosphate + formaldehyde = D-arabino-hex-3-ulose 6-phosphate</text>
        <dbReference type="Rhea" id="RHEA:25201"/>
        <dbReference type="ChEBI" id="CHEBI:16842"/>
        <dbReference type="ChEBI" id="CHEBI:58121"/>
        <dbReference type="ChEBI" id="CHEBI:58542"/>
        <dbReference type="EC" id="4.1.2.43"/>
    </reaction>
</comment>
<evidence type="ECO:0000256" key="2">
    <source>
        <dbReference type="ARBA" id="ARBA00005014"/>
    </source>
</evidence>
<comment type="caution">
    <text evidence="9">The sequence shown here is derived from an EMBL/GenBank/DDBJ whole genome shotgun (WGS) entry which is preliminary data.</text>
</comment>
<gene>
    <name evidence="9" type="ORF">HNR31_002099</name>
</gene>
<dbReference type="AlphaFoldDB" id="A0A7V9Z790"/>
<name>A0A7V9Z790_9BACL</name>